<feature type="domain" description="ATP-grasp" evidence="7">
    <location>
        <begin position="118"/>
        <end position="315"/>
    </location>
</feature>
<dbReference type="EC" id="6.3.4.14" evidence="1"/>
<dbReference type="PROSITE" id="PS50979">
    <property type="entry name" value="BC"/>
    <property type="match status" value="1"/>
</dbReference>
<dbReference type="RefSeq" id="WP_312896550.1">
    <property type="nucleotide sequence ID" value="NZ_JACHIN010000008.1"/>
</dbReference>
<dbReference type="InterPro" id="IPR005479">
    <property type="entry name" value="CPAse_ATP-bd"/>
</dbReference>
<keyword evidence="3 6" id="KW-0547">Nucleotide-binding</keyword>
<dbReference type="GO" id="GO:0046872">
    <property type="term" value="F:metal ion binding"/>
    <property type="evidence" value="ECO:0007669"/>
    <property type="project" value="InterPro"/>
</dbReference>
<evidence type="ECO:0000259" key="7">
    <source>
        <dbReference type="PROSITE" id="PS50975"/>
    </source>
</evidence>
<dbReference type="SMART" id="SM00878">
    <property type="entry name" value="Biotin_carb_C"/>
    <property type="match status" value="1"/>
</dbReference>
<dbReference type="Gene3D" id="3.30.470.20">
    <property type="entry name" value="ATP-grasp fold, B domain"/>
    <property type="match status" value="1"/>
</dbReference>
<dbReference type="SUPFAM" id="SSF52440">
    <property type="entry name" value="PreATP-grasp domain"/>
    <property type="match status" value="1"/>
</dbReference>
<protein>
    <recommendedName>
        <fullName evidence="1">biotin carboxylase</fullName>
        <ecNumber evidence="1">6.3.4.14</ecNumber>
    </recommendedName>
</protein>
<dbReference type="Pfam" id="PF02785">
    <property type="entry name" value="Biotin_carb_C"/>
    <property type="match status" value="1"/>
</dbReference>
<evidence type="ECO:0000256" key="2">
    <source>
        <dbReference type="ARBA" id="ARBA00022598"/>
    </source>
</evidence>
<gene>
    <name evidence="9" type="ORF">HNR40_005903</name>
</gene>
<evidence type="ECO:0000256" key="6">
    <source>
        <dbReference type="PROSITE-ProRule" id="PRU00409"/>
    </source>
</evidence>
<evidence type="ECO:0000256" key="4">
    <source>
        <dbReference type="ARBA" id="ARBA00022840"/>
    </source>
</evidence>
<dbReference type="InterPro" id="IPR005481">
    <property type="entry name" value="BC-like_N"/>
</dbReference>
<dbReference type="PROSITE" id="PS50975">
    <property type="entry name" value="ATP_GRASP"/>
    <property type="match status" value="1"/>
</dbReference>
<sequence length="449" mass="48422">MMFGTVLIANRGEIALRVARTCRELGIRTVAVHSAADAPPDWADQTIRIGPAPARRSYLNAAALIEAALQSGADAVHPGYGFLSEDAEFARICEEYGLTFIGPSADVIEAMGDKAAARATMSAAGVPVLPGSLHAVEEEEGRRLADEVGYPVVIKAVAGGGGRGMAIVHSGAGFSDSYRRVRAEAQLLFGDDRVCLERYLRAAHHVEIQVICDAHGNAVHLGERDCSTQRRRQKLLEESPSPAIAPELAERMAQAALAGARAIGYRGLGTFEFLVDDDTGDYFFIETNCRIQVEHPVTELVTGLDLVSEQLAVASGLPLPFRQEDVVRRGAALECRINAEDPERNFAPAPGLIEEFTPPGGPFVRVDTHVRAGTRIPPDYDPMIAKIVTWGADRDQAIDRMDRALSELRVSGPGLRTNTAFLREVLATPVFRKGAHTTGFIDHLTKGET</sequence>
<dbReference type="FunFam" id="3.30.1490.20:FF:000003">
    <property type="entry name" value="acetyl-CoA carboxylase isoform X1"/>
    <property type="match status" value="1"/>
</dbReference>
<dbReference type="Pfam" id="PF02786">
    <property type="entry name" value="CPSase_L_D2"/>
    <property type="match status" value="1"/>
</dbReference>
<dbReference type="InterPro" id="IPR011761">
    <property type="entry name" value="ATP-grasp"/>
</dbReference>
<dbReference type="EMBL" id="JACHIN010000008">
    <property type="protein sequence ID" value="MBB5080416.1"/>
    <property type="molecule type" value="Genomic_DNA"/>
</dbReference>
<dbReference type="InterPro" id="IPR011764">
    <property type="entry name" value="Biotin_carboxylation_dom"/>
</dbReference>
<dbReference type="GO" id="GO:0004075">
    <property type="term" value="F:biotin carboxylase activity"/>
    <property type="evidence" value="ECO:0007669"/>
    <property type="project" value="UniProtKB-EC"/>
</dbReference>
<dbReference type="Proteomes" id="UP000568380">
    <property type="component" value="Unassembled WGS sequence"/>
</dbReference>
<reference evidence="9 10" key="1">
    <citation type="submission" date="2020-08" db="EMBL/GenBank/DDBJ databases">
        <title>Genomic Encyclopedia of Type Strains, Phase IV (KMG-IV): sequencing the most valuable type-strain genomes for metagenomic binning, comparative biology and taxonomic classification.</title>
        <authorList>
            <person name="Goeker M."/>
        </authorList>
    </citation>
    <scope>NUCLEOTIDE SEQUENCE [LARGE SCALE GENOMIC DNA]</scope>
    <source>
        <strain evidence="9 10">DSM 45385</strain>
    </source>
</reference>
<dbReference type="GO" id="GO:0005524">
    <property type="term" value="F:ATP binding"/>
    <property type="evidence" value="ECO:0007669"/>
    <property type="project" value="UniProtKB-UniRule"/>
</dbReference>
<keyword evidence="2 9" id="KW-0436">Ligase</keyword>
<evidence type="ECO:0000256" key="3">
    <source>
        <dbReference type="ARBA" id="ARBA00022741"/>
    </source>
</evidence>
<evidence type="ECO:0000313" key="10">
    <source>
        <dbReference type="Proteomes" id="UP000568380"/>
    </source>
</evidence>
<evidence type="ECO:0000256" key="1">
    <source>
        <dbReference type="ARBA" id="ARBA00013263"/>
    </source>
</evidence>
<dbReference type="SUPFAM" id="SSF51246">
    <property type="entry name" value="Rudiment single hybrid motif"/>
    <property type="match status" value="1"/>
</dbReference>
<feature type="domain" description="Biotin carboxylation" evidence="8">
    <location>
        <begin position="2"/>
        <end position="446"/>
    </location>
</feature>
<organism evidence="9 10">
    <name type="scientific">Nonomuraea endophytica</name>
    <dbReference type="NCBI Taxonomy" id="714136"/>
    <lineage>
        <taxon>Bacteria</taxon>
        <taxon>Bacillati</taxon>
        <taxon>Actinomycetota</taxon>
        <taxon>Actinomycetes</taxon>
        <taxon>Streptosporangiales</taxon>
        <taxon>Streptosporangiaceae</taxon>
        <taxon>Nonomuraea</taxon>
    </lineage>
</organism>
<dbReference type="SUPFAM" id="SSF56059">
    <property type="entry name" value="Glutathione synthetase ATP-binding domain-like"/>
    <property type="match status" value="1"/>
</dbReference>
<name>A0A7W8A6B0_9ACTN</name>
<evidence type="ECO:0000313" key="9">
    <source>
        <dbReference type="EMBL" id="MBB5080416.1"/>
    </source>
</evidence>
<evidence type="ECO:0000256" key="5">
    <source>
        <dbReference type="ARBA" id="ARBA00023267"/>
    </source>
</evidence>
<evidence type="ECO:0000259" key="8">
    <source>
        <dbReference type="PROSITE" id="PS50979"/>
    </source>
</evidence>
<dbReference type="AlphaFoldDB" id="A0A7W8A6B0"/>
<keyword evidence="4 6" id="KW-0067">ATP-binding</keyword>
<accession>A0A7W8A6B0</accession>
<keyword evidence="10" id="KW-1185">Reference proteome</keyword>
<proteinExistence type="predicted"/>
<dbReference type="PANTHER" id="PTHR18866">
    <property type="entry name" value="CARBOXYLASE:PYRUVATE/ACETYL-COA/PROPIONYL-COA CARBOXYLASE"/>
    <property type="match status" value="1"/>
</dbReference>
<keyword evidence="5" id="KW-0092">Biotin</keyword>
<dbReference type="InterPro" id="IPR011054">
    <property type="entry name" value="Rudment_hybrid_motif"/>
</dbReference>
<dbReference type="PANTHER" id="PTHR18866:SF33">
    <property type="entry name" value="METHYLCROTONOYL-COA CARBOXYLASE SUBUNIT ALPHA, MITOCHONDRIAL-RELATED"/>
    <property type="match status" value="1"/>
</dbReference>
<dbReference type="Pfam" id="PF00289">
    <property type="entry name" value="Biotin_carb_N"/>
    <property type="match status" value="1"/>
</dbReference>
<dbReference type="InterPro" id="IPR016185">
    <property type="entry name" value="PreATP-grasp_dom_sf"/>
</dbReference>
<comment type="caution">
    <text evidence="9">The sequence shown here is derived from an EMBL/GenBank/DDBJ whole genome shotgun (WGS) entry which is preliminary data.</text>
</comment>
<dbReference type="InterPro" id="IPR050856">
    <property type="entry name" value="Biotin_carboxylase_complex"/>
</dbReference>
<dbReference type="InterPro" id="IPR005482">
    <property type="entry name" value="Biotin_COase_C"/>
</dbReference>